<organism evidence="1 2">
    <name type="scientific">Ligilactobacillus ceti DSM 22408</name>
    <dbReference type="NCBI Taxonomy" id="1122146"/>
    <lineage>
        <taxon>Bacteria</taxon>
        <taxon>Bacillati</taxon>
        <taxon>Bacillota</taxon>
        <taxon>Bacilli</taxon>
        <taxon>Lactobacillales</taxon>
        <taxon>Lactobacillaceae</taxon>
        <taxon>Ligilactobacillus</taxon>
    </lineage>
</organism>
<accession>A0A0R2KKS2</accession>
<reference evidence="1 2" key="1">
    <citation type="journal article" date="2015" name="Genome Announc.">
        <title>Expanding the biotechnology potential of lactobacilli through comparative genomics of 213 strains and associated genera.</title>
        <authorList>
            <person name="Sun Z."/>
            <person name="Harris H.M."/>
            <person name="McCann A."/>
            <person name="Guo C."/>
            <person name="Argimon S."/>
            <person name="Zhang W."/>
            <person name="Yang X."/>
            <person name="Jeffery I.B."/>
            <person name="Cooney J.C."/>
            <person name="Kagawa T.F."/>
            <person name="Liu W."/>
            <person name="Song Y."/>
            <person name="Salvetti E."/>
            <person name="Wrobel A."/>
            <person name="Rasinkangas P."/>
            <person name="Parkhill J."/>
            <person name="Rea M.C."/>
            <person name="O'Sullivan O."/>
            <person name="Ritari J."/>
            <person name="Douillard F.P."/>
            <person name="Paul Ross R."/>
            <person name="Yang R."/>
            <person name="Briner A.E."/>
            <person name="Felis G.E."/>
            <person name="de Vos W.M."/>
            <person name="Barrangou R."/>
            <person name="Klaenhammer T.R."/>
            <person name="Caufield P.W."/>
            <person name="Cui Y."/>
            <person name="Zhang H."/>
            <person name="O'Toole P.W."/>
        </authorList>
    </citation>
    <scope>NUCLEOTIDE SEQUENCE [LARGE SCALE GENOMIC DNA]</scope>
    <source>
        <strain evidence="1 2">DSM 22408</strain>
    </source>
</reference>
<dbReference type="PATRIC" id="fig|1122146.4.peg.1148"/>
<dbReference type="RefSeq" id="WP_027106725.1">
    <property type="nucleotide sequence ID" value="NZ_AUHP01000017.1"/>
</dbReference>
<dbReference type="OrthoDB" id="2141081at2"/>
<dbReference type="Proteomes" id="UP000051500">
    <property type="component" value="Unassembled WGS sequence"/>
</dbReference>
<protein>
    <submittedName>
        <fullName evidence="1">Uncharacterized protein</fullName>
    </submittedName>
</protein>
<name>A0A0R2KKS2_9LACO</name>
<sequence>MKSQEVFDLIEEIICNDGTSYYEISNMVQNGRAELAANRGFIKDVRIIQLNIPHSGNVMKYEEYINQTYTMPEEDFTEFERWERTPEIEEIVKNILKENKIA</sequence>
<keyword evidence="2" id="KW-1185">Reference proteome</keyword>
<evidence type="ECO:0000313" key="2">
    <source>
        <dbReference type="Proteomes" id="UP000051500"/>
    </source>
</evidence>
<gene>
    <name evidence="1" type="ORF">IV53_GL001111</name>
</gene>
<dbReference type="EMBL" id="JQBZ01000007">
    <property type="protein sequence ID" value="KRN89993.1"/>
    <property type="molecule type" value="Genomic_DNA"/>
</dbReference>
<dbReference type="eggNOG" id="ENOG503424N">
    <property type="taxonomic scope" value="Bacteria"/>
</dbReference>
<evidence type="ECO:0000313" key="1">
    <source>
        <dbReference type="EMBL" id="KRN89993.1"/>
    </source>
</evidence>
<dbReference type="STRING" id="1122146.IV53_GL001111"/>
<comment type="caution">
    <text evidence="1">The sequence shown here is derived from an EMBL/GenBank/DDBJ whole genome shotgun (WGS) entry which is preliminary data.</text>
</comment>
<proteinExistence type="predicted"/>
<dbReference type="AlphaFoldDB" id="A0A0R2KKS2"/>